<accession>A0A0P6XVV6</accession>
<proteinExistence type="predicted"/>
<protein>
    <submittedName>
        <fullName evidence="1">Uncharacterized protein</fullName>
    </submittedName>
</protein>
<name>A0A0P6XVV6_9CHLR</name>
<comment type="caution">
    <text evidence="1">The sequence shown here is derived from an EMBL/GenBank/DDBJ whole genome shotgun (WGS) entry which is preliminary data.</text>
</comment>
<dbReference type="STRING" id="360411.AC812_03325"/>
<organism evidence="1 2">
    <name type="scientific">Bellilinea caldifistulae</name>
    <dbReference type="NCBI Taxonomy" id="360411"/>
    <lineage>
        <taxon>Bacteria</taxon>
        <taxon>Bacillati</taxon>
        <taxon>Chloroflexota</taxon>
        <taxon>Anaerolineae</taxon>
        <taxon>Anaerolineales</taxon>
        <taxon>Anaerolineaceae</taxon>
        <taxon>Bellilinea</taxon>
    </lineage>
</organism>
<sequence>MLGENCTELIRLGCDEIRPPHFYTGGLEPPFPVGECIHQGDNPPNKAYFRQPNGLDSRYRSFVVFLDDETRLMIKQSEFREVFAPVESAEEALSYAMAMTSLSAEYSFDPNGKVKYLVDKIEETHVEETPQGYVVFLFDSDHRMGCEPHEFFAVNVLVTPAGEVIEQSRRVIYETYACFDFDELRLDDH</sequence>
<evidence type="ECO:0000313" key="1">
    <source>
        <dbReference type="EMBL" id="KPL77579.1"/>
    </source>
</evidence>
<gene>
    <name evidence="1" type="ORF">AC812_03325</name>
</gene>
<keyword evidence="2" id="KW-1185">Reference proteome</keyword>
<reference evidence="1 2" key="1">
    <citation type="submission" date="2015-07" db="EMBL/GenBank/DDBJ databases">
        <title>Draft genome of Bellilinea caldifistulae DSM 17877.</title>
        <authorList>
            <person name="Hemp J."/>
            <person name="Ward L.M."/>
            <person name="Pace L.A."/>
            <person name="Fischer W.W."/>
        </authorList>
    </citation>
    <scope>NUCLEOTIDE SEQUENCE [LARGE SCALE GENOMIC DNA]</scope>
    <source>
        <strain evidence="1 2">GOMI-1</strain>
    </source>
</reference>
<dbReference type="EMBL" id="LGHJ01000009">
    <property type="protein sequence ID" value="KPL77579.1"/>
    <property type="molecule type" value="Genomic_DNA"/>
</dbReference>
<dbReference type="Proteomes" id="UP000050514">
    <property type="component" value="Unassembled WGS sequence"/>
</dbReference>
<evidence type="ECO:0000313" key="2">
    <source>
        <dbReference type="Proteomes" id="UP000050514"/>
    </source>
</evidence>
<dbReference type="AlphaFoldDB" id="A0A0P6XVV6"/>